<dbReference type="GeneID" id="82853182"/>
<sequence length="151" mass="17089">MDSKRRAKRFIMSLVVAGITFTGMFVLTGKAEAAWSGWQTRSGYTAKVYTNAAAYTTKDHSIKWRIKKRGNKKLYYKAYICKWINRGLYSAGSVSGSFKSTTPIKTFKVKSVRNKLGSGTYIVRVFVFKDSKKKKIIGSFNSKKIRITEGI</sequence>
<organism evidence="1 2">
    <name type="scientific">Bacillus glycinifermentans</name>
    <dbReference type="NCBI Taxonomy" id="1664069"/>
    <lineage>
        <taxon>Bacteria</taxon>
        <taxon>Bacillati</taxon>
        <taxon>Bacillota</taxon>
        <taxon>Bacilli</taxon>
        <taxon>Bacillales</taxon>
        <taxon>Bacillaceae</taxon>
        <taxon>Bacillus</taxon>
    </lineage>
</organism>
<reference evidence="1 2" key="1">
    <citation type="submission" date="2019-01" db="EMBL/GenBank/DDBJ databases">
        <title>Genome sequence of Bacillus glycinifermentans SRCM103574.</title>
        <authorList>
            <person name="Kong H.-J."/>
            <person name="Jeong S.-Y."/>
            <person name="Jeong D.-Y."/>
        </authorList>
    </citation>
    <scope>NUCLEOTIDE SEQUENCE [LARGE SCALE GENOMIC DNA]</scope>
    <source>
        <strain evidence="1 2">SRCM103574</strain>
    </source>
</reference>
<proteinExistence type="predicted"/>
<name>A0AAJ4D2D8_9BACI</name>
<dbReference type="RefSeq" id="WP_052948559.1">
    <property type="nucleotide sequence ID" value="NZ_CP035232.1"/>
</dbReference>
<accession>A0AAJ4D2D8</accession>
<gene>
    <name evidence="1" type="ORF">EQZ20_10870</name>
</gene>
<dbReference type="AlphaFoldDB" id="A0AAJ4D2D8"/>
<protein>
    <submittedName>
        <fullName evidence="1">Uncharacterized protein</fullName>
    </submittedName>
</protein>
<dbReference type="KEGG" id="bgy:BGLY_2140"/>
<evidence type="ECO:0000313" key="2">
    <source>
        <dbReference type="Proteomes" id="UP000288675"/>
    </source>
</evidence>
<dbReference type="Proteomes" id="UP000288675">
    <property type="component" value="Chromosome"/>
</dbReference>
<dbReference type="EMBL" id="CP035232">
    <property type="protein sequence ID" value="QAT65369.1"/>
    <property type="molecule type" value="Genomic_DNA"/>
</dbReference>
<evidence type="ECO:0000313" key="1">
    <source>
        <dbReference type="EMBL" id="QAT65369.1"/>
    </source>
</evidence>